<dbReference type="AlphaFoldDB" id="A0A4U0NJ13"/>
<evidence type="ECO:0000313" key="3">
    <source>
        <dbReference type="EMBL" id="TJZ53692.1"/>
    </source>
</evidence>
<evidence type="ECO:0000256" key="1">
    <source>
        <dbReference type="ARBA" id="ARBA00008791"/>
    </source>
</evidence>
<reference evidence="3 4" key="1">
    <citation type="submission" date="2019-04" db="EMBL/GenBank/DDBJ databases">
        <title>Sphingobacterium olei sp. nov., isolated from oil-contaminated soil.</title>
        <authorList>
            <person name="Liu B."/>
        </authorList>
    </citation>
    <scope>NUCLEOTIDE SEQUENCE [LARGE SCALE GENOMIC DNA]</scope>
    <source>
        <strain evidence="3 4">HAL-9</strain>
    </source>
</reference>
<evidence type="ECO:0000313" key="4">
    <source>
        <dbReference type="Proteomes" id="UP000306808"/>
    </source>
</evidence>
<dbReference type="OrthoDB" id="9788959at2"/>
<comment type="caution">
    <text evidence="3">The sequence shown here is derived from an EMBL/GenBank/DDBJ whole genome shotgun (WGS) entry which is preliminary data.</text>
</comment>
<dbReference type="PROSITE" id="PS51257">
    <property type="entry name" value="PROKAR_LIPOPROTEIN"/>
    <property type="match status" value="1"/>
</dbReference>
<keyword evidence="4" id="KW-1185">Reference proteome</keyword>
<protein>
    <submittedName>
        <fullName evidence="3">Universal stress protein</fullName>
    </submittedName>
</protein>
<feature type="domain" description="UspA" evidence="2">
    <location>
        <begin position="1"/>
        <end position="138"/>
    </location>
</feature>
<gene>
    <name evidence="3" type="ORF">FAZ15_16825</name>
</gene>
<name>A0A4U0NJ13_9SPHI</name>
<dbReference type="InterPro" id="IPR006016">
    <property type="entry name" value="UspA"/>
</dbReference>
<dbReference type="Gene3D" id="3.40.50.12370">
    <property type="match status" value="1"/>
</dbReference>
<dbReference type="PANTHER" id="PTHR46268">
    <property type="entry name" value="STRESS RESPONSE PROTEIN NHAX"/>
    <property type="match status" value="1"/>
</dbReference>
<dbReference type="Pfam" id="PF00582">
    <property type="entry name" value="Usp"/>
    <property type="match status" value="1"/>
</dbReference>
<dbReference type="SUPFAM" id="SSF52402">
    <property type="entry name" value="Adenine nucleotide alpha hydrolases-like"/>
    <property type="match status" value="2"/>
</dbReference>
<dbReference type="RefSeq" id="WP_136902483.1">
    <property type="nucleotide sequence ID" value="NZ_SUME01000007.1"/>
</dbReference>
<dbReference type="CDD" id="cd00293">
    <property type="entry name" value="USP-like"/>
    <property type="match status" value="1"/>
</dbReference>
<organism evidence="3 4">
    <name type="scientific">Sphingobacterium olei</name>
    <dbReference type="NCBI Taxonomy" id="2571155"/>
    <lineage>
        <taxon>Bacteria</taxon>
        <taxon>Pseudomonadati</taxon>
        <taxon>Bacteroidota</taxon>
        <taxon>Sphingobacteriia</taxon>
        <taxon>Sphingobacteriales</taxon>
        <taxon>Sphingobacteriaceae</taxon>
        <taxon>Sphingobacterium</taxon>
    </lineage>
</organism>
<dbReference type="PANTHER" id="PTHR46268:SF6">
    <property type="entry name" value="UNIVERSAL STRESS PROTEIN UP12"/>
    <property type="match status" value="1"/>
</dbReference>
<dbReference type="PRINTS" id="PR01438">
    <property type="entry name" value="UNVRSLSTRESS"/>
</dbReference>
<evidence type="ECO:0000259" key="2">
    <source>
        <dbReference type="Pfam" id="PF00582"/>
    </source>
</evidence>
<proteinExistence type="inferred from homology"/>
<comment type="similarity">
    <text evidence="1">Belongs to the universal stress protein A family.</text>
</comment>
<sequence>MKSIIVATDFSSGANNATIYACNFASDTGTKIVLFHLYHMSIHALNSRAPASAIDDLMKSSRDKLLKEADKLSKHFKIEVNTIWRMGDFKEELQNAITSAQADIVVMGMASKSLEQDLLGNTTTSAVHSLKFPVLAVPANAIYQKVKTILFACEITRGIHKTVLDKVKDVAAKVGATIEVFHVSKKITQLANGQQGISLSKTFEEGLQGTNYYYKNVESDKIIDAIQDEIKQISANLVIMIPYRYGFWESMVHRSKTMIMASRSEIPLLSLPL</sequence>
<dbReference type="EMBL" id="SUME01000007">
    <property type="protein sequence ID" value="TJZ53692.1"/>
    <property type="molecule type" value="Genomic_DNA"/>
</dbReference>
<accession>A0A4U0NJ13</accession>
<dbReference type="InterPro" id="IPR006015">
    <property type="entry name" value="Universal_stress_UspA"/>
</dbReference>
<dbReference type="Proteomes" id="UP000306808">
    <property type="component" value="Unassembled WGS sequence"/>
</dbReference>